<dbReference type="PANTHER" id="PTHR31336:SF3">
    <property type="entry name" value="PROTEIN LIN-37 HOMOLOG"/>
    <property type="match status" value="1"/>
</dbReference>
<evidence type="ECO:0000313" key="2">
    <source>
        <dbReference type="EMBL" id="CAH0112480.1"/>
    </source>
</evidence>
<feature type="region of interest" description="Disordered" evidence="1">
    <location>
        <begin position="65"/>
        <end position="95"/>
    </location>
</feature>
<gene>
    <name evidence="2" type="ORF">DGAL_LOCUS16200</name>
</gene>
<evidence type="ECO:0000313" key="3">
    <source>
        <dbReference type="Proteomes" id="UP000789390"/>
    </source>
</evidence>
<protein>
    <submittedName>
        <fullName evidence="2">Uncharacterized protein</fullName>
    </submittedName>
</protein>
<dbReference type="InterPro" id="IPR028226">
    <property type="entry name" value="LIN37"/>
</dbReference>
<dbReference type="AlphaFoldDB" id="A0A8J2S3Y6"/>
<dbReference type="EMBL" id="CAKKLH010000326">
    <property type="protein sequence ID" value="CAH0112480.1"/>
    <property type="molecule type" value="Genomic_DNA"/>
</dbReference>
<dbReference type="OrthoDB" id="6287771at2759"/>
<keyword evidence="3" id="KW-1185">Reference proteome</keyword>
<proteinExistence type="predicted"/>
<dbReference type="GO" id="GO:0000122">
    <property type="term" value="P:negative regulation of transcription by RNA polymerase II"/>
    <property type="evidence" value="ECO:0007669"/>
    <property type="project" value="TreeGrafter"/>
</dbReference>
<reference evidence="2" key="1">
    <citation type="submission" date="2021-11" db="EMBL/GenBank/DDBJ databases">
        <authorList>
            <person name="Schell T."/>
        </authorList>
    </citation>
    <scope>NUCLEOTIDE SEQUENCE</scope>
    <source>
        <strain evidence="2">M5</strain>
    </source>
</reference>
<feature type="compositionally biased region" description="Basic and acidic residues" evidence="1">
    <location>
        <begin position="149"/>
        <end position="166"/>
    </location>
</feature>
<sequence length="265" mass="30034">MVHNDMVFKLFVNKMLTPHEYSFTDHGHEVSTARGRLEGALQILIEKTESEDSDESDVDVTDLLHEGRSQSASPRKSGSIKTPLRKRRRLNVDKHYKNDQNSYVLKLYDRSVDLAKFSPQTPLYPVCRAWIKNQPNSQQSGAANANSPKKLEDKGAEVKEESKPEENSEAFINSLPLPETMPLDEDGNMIDTRIPLDLKPSGKSKSLDLLLNLSEDEAAPSVSSLLQEHCSHWGRVREQWRRAANVNEVRYTESTKILKSILVRP</sequence>
<dbReference type="GO" id="GO:0031523">
    <property type="term" value="C:Myb complex"/>
    <property type="evidence" value="ECO:0007669"/>
    <property type="project" value="TreeGrafter"/>
</dbReference>
<dbReference type="Proteomes" id="UP000789390">
    <property type="component" value="Unassembled WGS sequence"/>
</dbReference>
<accession>A0A8J2S3Y6</accession>
<feature type="compositionally biased region" description="Polar residues" evidence="1">
    <location>
        <begin position="69"/>
        <end position="80"/>
    </location>
</feature>
<comment type="caution">
    <text evidence="2">The sequence shown here is derived from an EMBL/GenBank/DDBJ whole genome shotgun (WGS) entry which is preliminary data.</text>
</comment>
<feature type="compositionally biased region" description="Polar residues" evidence="1">
    <location>
        <begin position="135"/>
        <end position="147"/>
    </location>
</feature>
<dbReference type="GO" id="GO:0017053">
    <property type="term" value="C:transcription repressor complex"/>
    <property type="evidence" value="ECO:0007669"/>
    <property type="project" value="InterPro"/>
</dbReference>
<evidence type="ECO:0000256" key="1">
    <source>
        <dbReference type="SAM" id="MobiDB-lite"/>
    </source>
</evidence>
<feature type="region of interest" description="Disordered" evidence="1">
    <location>
        <begin position="135"/>
        <end position="171"/>
    </location>
</feature>
<dbReference type="Pfam" id="PF15306">
    <property type="entry name" value="LIN37"/>
    <property type="match status" value="1"/>
</dbReference>
<dbReference type="PANTHER" id="PTHR31336">
    <property type="entry name" value="LIN37 HOMOLOG"/>
    <property type="match status" value="1"/>
</dbReference>
<organism evidence="2 3">
    <name type="scientific">Daphnia galeata</name>
    <dbReference type="NCBI Taxonomy" id="27404"/>
    <lineage>
        <taxon>Eukaryota</taxon>
        <taxon>Metazoa</taxon>
        <taxon>Ecdysozoa</taxon>
        <taxon>Arthropoda</taxon>
        <taxon>Crustacea</taxon>
        <taxon>Branchiopoda</taxon>
        <taxon>Diplostraca</taxon>
        <taxon>Cladocera</taxon>
        <taxon>Anomopoda</taxon>
        <taxon>Daphniidae</taxon>
        <taxon>Daphnia</taxon>
    </lineage>
</organism>
<name>A0A8J2S3Y6_9CRUS</name>